<dbReference type="AlphaFoldDB" id="A0A0R2CEE7"/>
<protein>
    <recommendedName>
        <fullName evidence="4">Prebacteriocin</fullName>
    </recommendedName>
</protein>
<evidence type="ECO:0008006" key="4">
    <source>
        <dbReference type="Google" id="ProtNLM"/>
    </source>
</evidence>
<dbReference type="Pfam" id="PF08951">
    <property type="entry name" value="EntA_Immun"/>
    <property type="match status" value="1"/>
</dbReference>
<dbReference type="Proteomes" id="UP000051131">
    <property type="component" value="Unassembled WGS sequence"/>
</dbReference>
<dbReference type="GO" id="GO:0030153">
    <property type="term" value="P:bacteriocin immunity"/>
    <property type="evidence" value="ECO:0007669"/>
    <property type="project" value="UniProtKB-KW"/>
</dbReference>
<evidence type="ECO:0000313" key="2">
    <source>
        <dbReference type="EMBL" id="KRM90142.1"/>
    </source>
</evidence>
<evidence type="ECO:0000313" key="3">
    <source>
        <dbReference type="Proteomes" id="UP000051131"/>
    </source>
</evidence>
<sequence>MIMTEKNDEKVSKFLDQLSVAYADEQIKKQPDAQQFILESAQELEKTQNCDLVASKLVKKIVMYYWPHKNDFPEALITLHKQVKGYAVKYDAIATTALIMPIWF</sequence>
<comment type="caution">
    <text evidence="2">The sequence shown here is derived from an EMBL/GenBank/DDBJ whole genome shotgun (WGS) entry which is preliminary data.</text>
</comment>
<gene>
    <name evidence="2" type="ORF">FC80_GL001479</name>
</gene>
<organism evidence="2 3">
    <name type="scientific">Liquorilactobacillus cacaonum DSM 21116</name>
    <dbReference type="NCBI Taxonomy" id="1423729"/>
    <lineage>
        <taxon>Bacteria</taxon>
        <taxon>Bacillati</taxon>
        <taxon>Bacillota</taxon>
        <taxon>Bacilli</taxon>
        <taxon>Lactobacillales</taxon>
        <taxon>Lactobacillaceae</taxon>
        <taxon>Liquorilactobacillus</taxon>
    </lineage>
</organism>
<accession>A0A0R2CEE7</accession>
<evidence type="ECO:0000256" key="1">
    <source>
        <dbReference type="ARBA" id="ARBA00023025"/>
    </source>
</evidence>
<dbReference type="Gene3D" id="1.20.1440.50">
    <property type="entry name" value="Ta0600-like"/>
    <property type="match status" value="1"/>
</dbReference>
<dbReference type="InterPro" id="IPR015046">
    <property type="entry name" value="LciA_Immunity-like"/>
</dbReference>
<name>A0A0R2CEE7_9LACO</name>
<dbReference type="InterPro" id="IPR023130">
    <property type="entry name" value="Ta0600-like_sf"/>
</dbReference>
<proteinExistence type="predicted"/>
<reference evidence="2 3" key="1">
    <citation type="journal article" date="2015" name="Genome Announc.">
        <title>Expanding the biotechnology potential of lactobacilli through comparative genomics of 213 strains and associated genera.</title>
        <authorList>
            <person name="Sun Z."/>
            <person name="Harris H.M."/>
            <person name="McCann A."/>
            <person name="Guo C."/>
            <person name="Argimon S."/>
            <person name="Zhang W."/>
            <person name="Yang X."/>
            <person name="Jeffery I.B."/>
            <person name="Cooney J.C."/>
            <person name="Kagawa T.F."/>
            <person name="Liu W."/>
            <person name="Song Y."/>
            <person name="Salvetti E."/>
            <person name="Wrobel A."/>
            <person name="Rasinkangas P."/>
            <person name="Parkhill J."/>
            <person name="Rea M.C."/>
            <person name="O'Sullivan O."/>
            <person name="Ritari J."/>
            <person name="Douillard F.P."/>
            <person name="Paul Ross R."/>
            <person name="Yang R."/>
            <person name="Briner A.E."/>
            <person name="Felis G.E."/>
            <person name="de Vos W.M."/>
            <person name="Barrangou R."/>
            <person name="Klaenhammer T.R."/>
            <person name="Caufield P.W."/>
            <person name="Cui Y."/>
            <person name="Zhang H."/>
            <person name="O'Toole P.W."/>
        </authorList>
    </citation>
    <scope>NUCLEOTIDE SEQUENCE [LARGE SCALE GENOMIC DNA]</scope>
    <source>
        <strain evidence="2 3">DSM 21116</strain>
    </source>
</reference>
<dbReference type="EMBL" id="AYZE01000016">
    <property type="protein sequence ID" value="KRM90142.1"/>
    <property type="molecule type" value="Genomic_DNA"/>
</dbReference>
<dbReference type="STRING" id="1423729.FC80_GL001479"/>
<dbReference type="SUPFAM" id="SSF109797">
    <property type="entry name" value="Bacteriocin immunity protein-like"/>
    <property type="match status" value="1"/>
</dbReference>
<keyword evidence="1" id="KW-0079">Bacteriocin immunity</keyword>
<dbReference type="PATRIC" id="fig|1423729.3.peg.1501"/>
<keyword evidence="3" id="KW-1185">Reference proteome</keyword>